<evidence type="ECO:0000259" key="5">
    <source>
        <dbReference type="PROSITE" id="PS51886"/>
    </source>
</evidence>
<evidence type="ECO:0000256" key="3">
    <source>
        <dbReference type="ARBA" id="ARBA00023128"/>
    </source>
</evidence>
<name>A0A1E4TP67_PACTA</name>
<proteinExistence type="inferred from homology"/>
<dbReference type="PANTHER" id="PTHR23354:SF62">
    <property type="entry name" value="MUSTARD, ISOFORM V"/>
    <property type="match status" value="1"/>
</dbReference>
<dbReference type="InterPro" id="IPR006571">
    <property type="entry name" value="TLDc_dom"/>
</dbReference>
<evidence type="ECO:0000256" key="1">
    <source>
        <dbReference type="ARBA" id="ARBA00004173"/>
    </source>
</evidence>
<dbReference type="EMBL" id="KV454018">
    <property type="protein sequence ID" value="ODV93556.1"/>
    <property type="molecule type" value="Genomic_DNA"/>
</dbReference>
<dbReference type="GO" id="GO:0032984">
    <property type="term" value="P:protein-containing complex disassembly"/>
    <property type="evidence" value="ECO:0007669"/>
    <property type="project" value="EnsemblFungi"/>
</dbReference>
<accession>A0A1E4TP67</accession>
<comment type="subcellular location">
    <subcellularLocation>
        <location evidence="1">Mitochondrion</location>
    </subcellularLocation>
</comment>
<dbReference type="AlphaFoldDB" id="A0A1E4TP67"/>
<keyword evidence="7" id="KW-1185">Reference proteome</keyword>
<dbReference type="SMART" id="SM00584">
    <property type="entry name" value="TLDc"/>
    <property type="match status" value="1"/>
</dbReference>
<keyword evidence="3" id="KW-0496">Mitochondrion</keyword>
<dbReference type="GO" id="GO:0006979">
    <property type="term" value="P:response to oxidative stress"/>
    <property type="evidence" value="ECO:0007669"/>
    <property type="project" value="TreeGrafter"/>
</dbReference>
<dbReference type="GO" id="GO:0005634">
    <property type="term" value="C:nucleus"/>
    <property type="evidence" value="ECO:0007669"/>
    <property type="project" value="TreeGrafter"/>
</dbReference>
<gene>
    <name evidence="6" type="ORF">PACTADRAFT_52120</name>
</gene>
<feature type="domain" description="TLDc" evidence="5">
    <location>
        <begin position="62"/>
        <end position="266"/>
    </location>
</feature>
<dbReference type="OrthoDB" id="26679at2759"/>
<dbReference type="Proteomes" id="UP000094236">
    <property type="component" value="Unassembled WGS sequence"/>
</dbReference>
<organism evidence="6 7">
    <name type="scientific">Pachysolen tannophilus NRRL Y-2460</name>
    <dbReference type="NCBI Taxonomy" id="669874"/>
    <lineage>
        <taxon>Eukaryota</taxon>
        <taxon>Fungi</taxon>
        <taxon>Dikarya</taxon>
        <taxon>Ascomycota</taxon>
        <taxon>Saccharomycotina</taxon>
        <taxon>Pichiomycetes</taxon>
        <taxon>Pachysolenaceae</taxon>
        <taxon>Pachysolen</taxon>
    </lineage>
</organism>
<dbReference type="Pfam" id="PF07534">
    <property type="entry name" value="TLD"/>
    <property type="match status" value="1"/>
</dbReference>
<evidence type="ECO:0000313" key="6">
    <source>
        <dbReference type="EMBL" id="ODV93556.1"/>
    </source>
</evidence>
<dbReference type="STRING" id="669874.A0A1E4TP67"/>
<dbReference type="PROSITE" id="PS51886">
    <property type="entry name" value="TLDC"/>
    <property type="match status" value="1"/>
</dbReference>
<protein>
    <recommendedName>
        <fullName evidence="4">Oxidation resistance protein 1</fullName>
    </recommendedName>
</protein>
<sequence>MKSQASSNSKEKFKRLSEIFKRAPKSPSPSITSDNNENYNFLSDPPLTPLQLNGYKSSTKHQLLSLPLAEELRFHLPPRLQISHDWQLLYSIEQNGISLRTLYNSMIPKDTFRSRKFGYLLVIRDENHQLFGCYVNEYLRPMDKKRYYGNGECFLWKTEISRIPNLNNLTNTNINNNNSDDDLESTISSSHEQMRLKVFPYTSLNDFIIYSNHDFISIGSGDGKFGLWIDSDLYKGASDSVQTFGNEPLSSHVQFKILGLEVWQLGD</sequence>
<evidence type="ECO:0000256" key="2">
    <source>
        <dbReference type="ARBA" id="ARBA00009540"/>
    </source>
</evidence>
<dbReference type="GO" id="GO:0005739">
    <property type="term" value="C:mitochondrion"/>
    <property type="evidence" value="ECO:0007669"/>
    <property type="project" value="UniProtKB-SubCell"/>
</dbReference>
<dbReference type="GO" id="GO:0045053">
    <property type="term" value="P:protein retention in Golgi apparatus"/>
    <property type="evidence" value="ECO:0007669"/>
    <property type="project" value="EnsemblFungi"/>
</dbReference>
<comment type="similarity">
    <text evidence="2">Belongs to the OXR1 family.</text>
</comment>
<dbReference type="PANTHER" id="PTHR23354">
    <property type="entry name" value="NUCLEOLAR PROTEIN 7/ESTROGEN RECEPTOR COACTIVATOR-RELATED"/>
    <property type="match status" value="1"/>
</dbReference>
<reference evidence="7" key="1">
    <citation type="submission" date="2016-05" db="EMBL/GenBank/DDBJ databases">
        <title>Comparative genomics of biotechnologically important yeasts.</title>
        <authorList>
            <consortium name="DOE Joint Genome Institute"/>
            <person name="Riley R."/>
            <person name="Haridas S."/>
            <person name="Wolfe K.H."/>
            <person name="Lopes M.R."/>
            <person name="Hittinger C.T."/>
            <person name="Goker M."/>
            <person name="Salamov A."/>
            <person name="Wisecaver J."/>
            <person name="Long T.M."/>
            <person name="Aerts A.L."/>
            <person name="Barry K."/>
            <person name="Choi C."/>
            <person name="Clum A."/>
            <person name="Coughlan A.Y."/>
            <person name="Deshpande S."/>
            <person name="Douglass A.P."/>
            <person name="Hanson S.J."/>
            <person name="Klenk H.-P."/>
            <person name="Labutti K."/>
            <person name="Lapidus A."/>
            <person name="Lindquist E."/>
            <person name="Lipzen A."/>
            <person name="Meier-Kolthoff J.P."/>
            <person name="Ohm R.A."/>
            <person name="Otillar R.P."/>
            <person name="Pangilinan J."/>
            <person name="Peng Y."/>
            <person name="Rokas A."/>
            <person name="Rosa C.A."/>
            <person name="Scheuner C."/>
            <person name="Sibirny A.A."/>
            <person name="Slot J.C."/>
            <person name="Stielow J.B."/>
            <person name="Sun H."/>
            <person name="Kurtzman C.P."/>
            <person name="Blackwell M."/>
            <person name="Grigoriev I.V."/>
            <person name="Jeffries T.W."/>
        </authorList>
    </citation>
    <scope>NUCLEOTIDE SEQUENCE [LARGE SCALE GENOMIC DNA]</scope>
    <source>
        <strain evidence="7">NRRL Y-2460</strain>
    </source>
</reference>
<evidence type="ECO:0000313" key="7">
    <source>
        <dbReference type="Proteomes" id="UP000094236"/>
    </source>
</evidence>
<evidence type="ECO:0000256" key="4">
    <source>
        <dbReference type="ARBA" id="ARBA00040604"/>
    </source>
</evidence>